<dbReference type="Proteomes" id="UP001217083">
    <property type="component" value="Unassembled WGS sequence"/>
</dbReference>
<comment type="caution">
    <text evidence="2">The sequence shown here is derived from an EMBL/GenBank/DDBJ whole genome shotgun (WGS) entry which is preliminary data.</text>
</comment>
<feature type="compositionally biased region" description="Polar residues" evidence="1">
    <location>
        <begin position="83"/>
        <end position="96"/>
    </location>
</feature>
<gene>
    <name evidence="2" type="ORF">PY091_06290</name>
</gene>
<proteinExistence type="predicted"/>
<name>A0ABT5XLQ7_9FLAO</name>
<dbReference type="RefSeq" id="WP_275648857.1">
    <property type="nucleotide sequence ID" value="NZ_JARFVA010000002.1"/>
</dbReference>
<dbReference type="SUPFAM" id="SSF55781">
    <property type="entry name" value="GAF domain-like"/>
    <property type="match status" value="1"/>
</dbReference>
<accession>A0ABT5XLQ7</accession>
<feature type="region of interest" description="Disordered" evidence="1">
    <location>
        <begin position="62"/>
        <end position="96"/>
    </location>
</feature>
<organism evidence="2 3">
    <name type="scientific">Flagellimonas okinawensis</name>
    <dbReference type="NCBI Taxonomy" id="3031324"/>
    <lineage>
        <taxon>Bacteria</taxon>
        <taxon>Pseudomonadati</taxon>
        <taxon>Bacteroidota</taxon>
        <taxon>Flavobacteriia</taxon>
        <taxon>Flavobacteriales</taxon>
        <taxon>Flavobacteriaceae</taxon>
        <taxon>Flagellimonas</taxon>
    </lineage>
</organism>
<evidence type="ECO:0000313" key="3">
    <source>
        <dbReference type="Proteomes" id="UP001217083"/>
    </source>
</evidence>
<dbReference type="EMBL" id="JARFVA010000002">
    <property type="protein sequence ID" value="MDF0706818.1"/>
    <property type="molecule type" value="Genomic_DNA"/>
</dbReference>
<protein>
    <submittedName>
        <fullName evidence="2">Uncharacterized protein</fullName>
    </submittedName>
</protein>
<evidence type="ECO:0000256" key="1">
    <source>
        <dbReference type="SAM" id="MobiDB-lite"/>
    </source>
</evidence>
<reference evidence="2 3" key="1">
    <citation type="submission" date="2023-03" db="EMBL/GenBank/DDBJ databases">
        <title>Muricauda XX sp. nov. and Muricauda XXX sp. nov., two novel species isolated from Okinawa Trough.</title>
        <authorList>
            <person name="Cao W."/>
            <person name="Deng X."/>
        </authorList>
    </citation>
    <scope>NUCLEOTIDE SEQUENCE [LARGE SCALE GENOMIC DNA]</scope>
    <source>
        <strain evidence="2 3">81s02</strain>
    </source>
</reference>
<sequence length="96" mass="11432">MKHQEFEDILIYFSKSLMGQENEEDILWDVAKNCISKLRFVDCVIYVIDSDNKKLIRKAAYTPEKPKNQKKTRFNQYPIWRGNNRTRGNYRQSGLG</sequence>
<keyword evidence="3" id="KW-1185">Reference proteome</keyword>
<evidence type="ECO:0000313" key="2">
    <source>
        <dbReference type="EMBL" id="MDF0706818.1"/>
    </source>
</evidence>